<reference evidence="2" key="2">
    <citation type="submission" date="2022-01" db="EMBL/GenBank/DDBJ databases">
        <authorList>
            <person name="Yamashiro T."/>
            <person name="Shiraishi A."/>
            <person name="Satake H."/>
            <person name="Nakayama K."/>
        </authorList>
    </citation>
    <scope>NUCLEOTIDE SEQUENCE</scope>
</reference>
<feature type="region of interest" description="Disordered" evidence="1">
    <location>
        <begin position="299"/>
        <end position="321"/>
    </location>
</feature>
<organism evidence="2 3">
    <name type="scientific">Tanacetum coccineum</name>
    <dbReference type="NCBI Taxonomy" id="301880"/>
    <lineage>
        <taxon>Eukaryota</taxon>
        <taxon>Viridiplantae</taxon>
        <taxon>Streptophyta</taxon>
        <taxon>Embryophyta</taxon>
        <taxon>Tracheophyta</taxon>
        <taxon>Spermatophyta</taxon>
        <taxon>Magnoliopsida</taxon>
        <taxon>eudicotyledons</taxon>
        <taxon>Gunneridae</taxon>
        <taxon>Pentapetalae</taxon>
        <taxon>asterids</taxon>
        <taxon>campanulids</taxon>
        <taxon>Asterales</taxon>
        <taxon>Asteraceae</taxon>
        <taxon>Asteroideae</taxon>
        <taxon>Anthemideae</taxon>
        <taxon>Anthemidinae</taxon>
        <taxon>Tanacetum</taxon>
    </lineage>
</organism>
<evidence type="ECO:0000313" key="3">
    <source>
        <dbReference type="Proteomes" id="UP001151760"/>
    </source>
</evidence>
<name>A0ABQ4ZWM7_9ASTR</name>
<dbReference type="EMBL" id="BQNB010011753">
    <property type="protein sequence ID" value="GJS94714.1"/>
    <property type="molecule type" value="Genomic_DNA"/>
</dbReference>
<dbReference type="Proteomes" id="UP001151760">
    <property type="component" value="Unassembled WGS sequence"/>
</dbReference>
<protein>
    <submittedName>
        <fullName evidence="2">Mitochondrial protein</fullName>
    </submittedName>
</protein>
<evidence type="ECO:0000313" key="2">
    <source>
        <dbReference type="EMBL" id="GJS94714.1"/>
    </source>
</evidence>
<sequence length="385" mass="43575">MAPSTRLVTANNNNGNEEITREYLDSQLAEIRNLIAILGLQQNQAMNQGRQANQFGRLAKVEFPKFQGDDVRVHLSDKALLWHRQFLSVNGENVGWEVYKNAIIQRFWSIFEAPMYALKNAKLPTELEMSVRMFKPVTLANAYYLTMLQEAILDAVKKKNKPSGSFNGNRFGNGGNYGNVSKPVVLPKPNTPVTTHVRKQLSQKEYQEKRAQNLCFYCDQKPTGPLAVTVVDGNNLVTTTECKNFQWKFDNTTFTTDVMLLPLGGCEMVLGIQWLATLGDIKCNFKELRMEFKYGGNEYQQKGQKRNKKDKTEPESGKSMKRPNSMAQIILLGAKAKWMAKMMVSCSLTQEAHPLILLIEETHIEDLGASSFGYKEKTIRATNDI</sequence>
<accession>A0ABQ4ZWM7</accession>
<proteinExistence type="predicted"/>
<keyword evidence="3" id="KW-1185">Reference proteome</keyword>
<dbReference type="CDD" id="cd00303">
    <property type="entry name" value="retropepsin_like"/>
    <property type="match status" value="1"/>
</dbReference>
<reference evidence="2" key="1">
    <citation type="journal article" date="2022" name="Int. J. Mol. Sci.">
        <title>Draft Genome of Tanacetum Coccineum: Genomic Comparison of Closely Related Tanacetum-Family Plants.</title>
        <authorList>
            <person name="Yamashiro T."/>
            <person name="Shiraishi A."/>
            <person name="Nakayama K."/>
            <person name="Satake H."/>
        </authorList>
    </citation>
    <scope>NUCLEOTIDE SEQUENCE</scope>
</reference>
<comment type="caution">
    <text evidence="2">The sequence shown here is derived from an EMBL/GenBank/DDBJ whole genome shotgun (WGS) entry which is preliminary data.</text>
</comment>
<gene>
    <name evidence="2" type="ORF">Tco_0801682</name>
</gene>
<evidence type="ECO:0000256" key="1">
    <source>
        <dbReference type="SAM" id="MobiDB-lite"/>
    </source>
</evidence>